<dbReference type="PANTHER" id="PTHR11929">
    <property type="entry name" value="ALPHA- 1,3 -FUCOSYLTRANSFERASE"/>
    <property type="match status" value="1"/>
</dbReference>
<dbReference type="PANTHER" id="PTHR11929:SF11">
    <property type="entry name" value="4-GALACTOSYL-N-ACETYLGLUCOSAMINIDE 3-ALPHA-L-FUCOSYLTRANSFERASE FUT5"/>
    <property type="match status" value="1"/>
</dbReference>
<evidence type="ECO:0000256" key="17">
    <source>
        <dbReference type="ARBA" id="ARBA00036481"/>
    </source>
</evidence>
<evidence type="ECO:0000256" key="2">
    <source>
        <dbReference type="ARBA" id="ARBA00004922"/>
    </source>
</evidence>
<dbReference type="InterPro" id="IPR038577">
    <property type="entry name" value="GT10-like_C_sf"/>
</dbReference>
<evidence type="ECO:0000256" key="8">
    <source>
        <dbReference type="ARBA" id="ARBA00022989"/>
    </source>
</evidence>
<evidence type="ECO:0000256" key="16">
    <source>
        <dbReference type="ARBA" id="ARBA00036468"/>
    </source>
</evidence>
<feature type="domain" description="Fucosyltransferase N-terminal" evidence="21">
    <location>
        <begin position="62"/>
        <end position="166"/>
    </location>
</feature>
<evidence type="ECO:0000259" key="20">
    <source>
        <dbReference type="Pfam" id="PF00852"/>
    </source>
</evidence>
<evidence type="ECO:0000256" key="3">
    <source>
        <dbReference type="ARBA" id="ARBA00008919"/>
    </source>
</evidence>
<comment type="subcellular location">
    <subcellularLocation>
        <location evidence="1 19">Golgi apparatus</location>
        <location evidence="1 19">Golgi stack membrane</location>
        <topology evidence="1 19">Single-pass type II membrane protein</topology>
    </subcellularLocation>
</comment>
<dbReference type="InterPro" id="IPR055270">
    <property type="entry name" value="Glyco_tran_10_C"/>
</dbReference>
<name>A0ABQ7T878_PHRPL</name>
<dbReference type="Pfam" id="PF00852">
    <property type="entry name" value="Glyco_transf_10"/>
    <property type="match status" value="1"/>
</dbReference>
<evidence type="ECO:0000313" key="22">
    <source>
        <dbReference type="EMBL" id="KAH0625935.1"/>
    </source>
</evidence>
<evidence type="ECO:0000256" key="9">
    <source>
        <dbReference type="ARBA" id="ARBA00023034"/>
    </source>
</evidence>
<evidence type="ECO:0000256" key="15">
    <source>
        <dbReference type="ARBA" id="ARBA00036273"/>
    </source>
</evidence>
<keyword evidence="9 19" id="KW-0333">Golgi apparatus</keyword>
<keyword evidence="10" id="KW-0443">Lipid metabolism</keyword>
<accession>A0ABQ7T878</accession>
<sequence>MDSNGQTPSITWKKFLAFIAFQLGFIAILFAYVQMSMKIDPGGYDSVTLADPVDKDNSFNFTLLLWTCPFGKFCRIENCSRLLGIHNCHITVERSWYSKADAILVHHREVHRNPKKLPKEPRPPSQRWIWANMESPTNSPNLDFMDNLFNFTMTYRRDSDIFTPYGWMEVLPQPQNFTIPPKSKLVAWVVSSWQSGSSRVKYYKELRKYIQVDVYGRHHSPLPWVEHLSTLSQYKFYLAFENSIHEDYITEKIWRNAFLTWTVPVVLGPPRKNYERYIPSDSFIHVDDFPSAQELAMFLHELDGDTLRYQSYFRWRSWLKPVRGMWWAMNFCKACQVLQKKPIQFQTIPELSKWFKGGGNVTG</sequence>
<evidence type="ECO:0000256" key="7">
    <source>
        <dbReference type="ARBA" id="ARBA00022968"/>
    </source>
</evidence>
<keyword evidence="7" id="KW-0735">Signal-anchor</keyword>
<evidence type="ECO:0000256" key="13">
    <source>
        <dbReference type="ARBA" id="ARBA00029329"/>
    </source>
</evidence>
<evidence type="ECO:0000256" key="10">
    <source>
        <dbReference type="ARBA" id="ARBA00023098"/>
    </source>
</evidence>
<evidence type="ECO:0000256" key="6">
    <source>
        <dbReference type="ARBA" id="ARBA00022692"/>
    </source>
</evidence>
<comment type="pathway">
    <text evidence="2">Protein modification; protein glycosylation.</text>
</comment>
<comment type="catalytic activity">
    <reaction evidence="17">
        <text>an N-acetyl-alpha-neuraminyl-(2-&gt;3)-beta-D-galactosyl-(1-&gt;4)-N-acetyl-beta-D-glucosaminyl derivative + GDP-beta-L-fucose = an alpha-Neu5Ac-(2-&gt;3)-beta-D-Gal-(1-&gt;4)-[alpha-L-Fuc-(1-&gt;3)]-beta-D-GlcNAc derivative + GDP + H(+)</text>
        <dbReference type="Rhea" id="RHEA:56076"/>
        <dbReference type="ChEBI" id="CHEBI:15378"/>
        <dbReference type="ChEBI" id="CHEBI:57273"/>
        <dbReference type="ChEBI" id="CHEBI:58189"/>
        <dbReference type="ChEBI" id="CHEBI:136545"/>
        <dbReference type="ChEBI" id="CHEBI:139509"/>
    </reaction>
    <physiologicalReaction direction="left-to-right" evidence="17">
        <dbReference type="Rhea" id="RHEA:56077"/>
    </physiologicalReaction>
</comment>
<evidence type="ECO:0000256" key="11">
    <source>
        <dbReference type="ARBA" id="ARBA00023136"/>
    </source>
</evidence>
<keyword evidence="12" id="KW-0325">Glycoprotein</keyword>
<dbReference type="SUPFAM" id="SSF53756">
    <property type="entry name" value="UDP-Glycosyltransferase/glycogen phosphorylase"/>
    <property type="match status" value="1"/>
</dbReference>
<comment type="catalytic activity">
    <reaction evidence="15">
        <text>a beta-D-galactosyl-(1-&gt;3)-N-acetyl-beta-D-glucosaminyl derivative + GDP-beta-L-fucose = a beta-D-galactosyl-(1-&gt;3)-[alpha-L-fucosyl-(1-&gt;4)]-N-acetyl-beta-D-glucosaminyl derivative + GDP + H(+)</text>
        <dbReference type="Rhea" id="RHEA:23628"/>
        <dbReference type="ChEBI" id="CHEBI:15378"/>
        <dbReference type="ChEBI" id="CHEBI:57273"/>
        <dbReference type="ChEBI" id="CHEBI:58189"/>
        <dbReference type="ChEBI" id="CHEBI:133506"/>
        <dbReference type="ChEBI" id="CHEBI:140304"/>
        <dbReference type="EC" id="2.4.1.65"/>
    </reaction>
    <physiologicalReaction direction="left-to-right" evidence="15">
        <dbReference type="Rhea" id="RHEA:23629"/>
    </physiologicalReaction>
</comment>
<evidence type="ECO:0000256" key="5">
    <source>
        <dbReference type="ARBA" id="ARBA00022679"/>
    </source>
</evidence>
<keyword evidence="23" id="KW-1185">Reference proteome</keyword>
<dbReference type="InterPro" id="IPR001503">
    <property type="entry name" value="Glyco_trans_10"/>
</dbReference>
<organism evidence="22 23">
    <name type="scientific">Phrynosoma platyrhinos</name>
    <name type="common">Desert horned lizard</name>
    <dbReference type="NCBI Taxonomy" id="52577"/>
    <lineage>
        <taxon>Eukaryota</taxon>
        <taxon>Metazoa</taxon>
        <taxon>Chordata</taxon>
        <taxon>Craniata</taxon>
        <taxon>Vertebrata</taxon>
        <taxon>Euteleostomi</taxon>
        <taxon>Lepidosauria</taxon>
        <taxon>Squamata</taxon>
        <taxon>Bifurcata</taxon>
        <taxon>Unidentata</taxon>
        <taxon>Episquamata</taxon>
        <taxon>Toxicofera</taxon>
        <taxon>Iguania</taxon>
        <taxon>Phrynosomatidae</taxon>
        <taxon>Phrynosomatinae</taxon>
        <taxon>Phrynosoma</taxon>
    </lineage>
</organism>
<comment type="catalytic activity">
    <reaction evidence="16">
        <text>an alpha-Neu5Ac-(2-&gt;3)-beta-D-Gal-(1-&gt;3)-D-GlcNAc derivative + GDP-beta-L-fucose = an alpha-Neu5Ac-(2-&gt;3)-beta-D-Gal-(1-&gt;3)-[alpha-L-Fuc-(1-&gt;4)]-beta-D-GlcNAc derivative + GDP + H(+)</text>
        <dbReference type="Rhea" id="RHEA:62904"/>
        <dbReference type="ChEBI" id="CHEBI:15378"/>
        <dbReference type="ChEBI" id="CHEBI:57273"/>
        <dbReference type="ChEBI" id="CHEBI:58189"/>
        <dbReference type="ChEBI" id="CHEBI:146021"/>
        <dbReference type="ChEBI" id="CHEBI:146022"/>
    </reaction>
    <physiologicalReaction direction="left-to-right" evidence="16">
        <dbReference type="Rhea" id="RHEA:62905"/>
    </physiologicalReaction>
</comment>
<evidence type="ECO:0000313" key="23">
    <source>
        <dbReference type="Proteomes" id="UP000826234"/>
    </source>
</evidence>
<dbReference type="Pfam" id="PF17039">
    <property type="entry name" value="Glyco_tran_10_N"/>
    <property type="match status" value="1"/>
</dbReference>
<comment type="catalytic activity">
    <reaction evidence="18">
        <text>beta-D-galactosyl-(1-&gt;4)-N-acetyl-D-glucosamine + GDP-beta-L-fucose = beta-D-galactosyl-(1-&gt;4)-[alpha-L-fucosyl-(1-&gt;3)]-N-acetyl-D-glucosamine + GDP + H(+)</text>
        <dbReference type="Rhea" id="RHEA:62824"/>
        <dbReference type="ChEBI" id="CHEBI:15378"/>
        <dbReference type="ChEBI" id="CHEBI:57273"/>
        <dbReference type="ChEBI" id="CHEBI:58189"/>
        <dbReference type="ChEBI" id="CHEBI:60152"/>
        <dbReference type="ChEBI" id="CHEBI:62287"/>
    </reaction>
    <physiologicalReaction direction="left-to-right" evidence="18">
        <dbReference type="Rhea" id="RHEA:62825"/>
    </physiologicalReaction>
</comment>
<protein>
    <recommendedName>
        <fullName evidence="19">Fucosyltransferase</fullName>
        <ecNumber evidence="19">2.4.1.-</ecNumber>
    </recommendedName>
</protein>
<comment type="caution">
    <text evidence="22">The sequence shown here is derived from an EMBL/GenBank/DDBJ whole genome shotgun (WGS) entry which is preliminary data.</text>
</comment>
<dbReference type="Proteomes" id="UP000826234">
    <property type="component" value="Unassembled WGS sequence"/>
</dbReference>
<proteinExistence type="inferred from homology"/>
<dbReference type="Gene3D" id="3.40.50.11660">
    <property type="entry name" value="Glycosyl transferase family 10, C-terminal domain"/>
    <property type="match status" value="1"/>
</dbReference>
<keyword evidence="11 19" id="KW-0472">Membrane</keyword>
<dbReference type="InterPro" id="IPR031481">
    <property type="entry name" value="Glyco_tran_10_N"/>
</dbReference>
<dbReference type="EMBL" id="JAIPUX010000953">
    <property type="protein sequence ID" value="KAH0625935.1"/>
    <property type="molecule type" value="Genomic_DNA"/>
</dbReference>
<evidence type="ECO:0000256" key="12">
    <source>
        <dbReference type="ARBA" id="ARBA00023180"/>
    </source>
</evidence>
<evidence type="ECO:0000256" key="19">
    <source>
        <dbReference type="RuleBase" id="RU003832"/>
    </source>
</evidence>
<evidence type="ECO:0000256" key="14">
    <source>
        <dbReference type="ARBA" id="ARBA00036052"/>
    </source>
</evidence>
<keyword evidence="5 19" id="KW-0808">Transferase</keyword>
<comment type="catalytic activity">
    <reaction evidence="13">
        <text>a beta-D-galactosyl-(1-&gt;4)-N-acetyl-beta-D-glucosaminyl derivative + GDP-beta-L-fucose = a beta-D-galactosyl-(1-&gt;4)-[alpha-L-fucosyl-(1-&gt;3)]-N-acetyl-beta-D-glucosaminyl derivative + GDP + H(+)</text>
        <dbReference type="Rhea" id="RHEA:14257"/>
        <dbReference type="ChEBI" id="CHEBI:15378"/>
        <dbReference type="ChEBI" id="CHEBI:57273"/>
        <dbReference type="ChEBI" id="CHEBI:58189"/>
        <dbReference type="ChEBI" id="CHEBI:133507"/>
        <dbReference type="ChEBI" id="CHEBI:137941"/>
        <dbReference type="EC" id="2.4.1.152"/>
    </reaction>
    <physiologicalReaction direction="left-to-right" evidence="13">
        <dbReference type="Rhea" id="RHEA:14258"/>
    </physiologicalReaction>
</comment>
<dbReference type="EC" id="2.4.1.-" evidence="19"/>
<feature type="transmembrane region" description="Helical" evidence="19">
    <location>
        <begin position="15"/>
        <end position="33"/>
    </location>
</feature>
<feature type="domain" description="Fucosyltransferase C-terminal" evidence="20">
    <location>
        <begin position="180"/>
        <end position="354"/>
    </location>
</feature>
<evidence type="ECO:0000256" key="1">
    <source>
        <dbReference type="ARBA" id="ARBA00004447"/>
    </source>
</evidence>
<keyword evidence="6 19" id="KW-0812">Transmembrane</keyword>
<reference evidence="22 23" key="1">
    <citation type="journal article" date="2022" name="Gigascience">
        <title>A chromosome-level genome assembly and annotation of the desert horned lizard, Phrynosoma platyrhinos, provides insight into chromosomal rearrangements among reptiles.</title>
        <authorList>
            <person name="Koochekian N."/>
            <person name="Ascanio A."/>
            <person name="Farleigh K."/>
            <person name="Card D.C."/>
            <person name="Schield D.R."/>
            <person name="Castoe T.A."/>
            <person name="Jezkova T."/>
        </authorList>
    </citation>
    <scope>NUCLEOTIDE SEQUENCE [LARGE SCALE GENOMIC DNA]</scope>
    <source>
        <strain evidence="22">NK-2021</strain>
    </source>
</reference>
<gene>
    <name evidence="22" type="ORF">JD844_034314</name>
</gene>
<evidence type="ECO:0000256" key="18">
    <source>
        <dbReference type="ARBA" id="ARBA00036928"/>
    </source>
</evidence>
<comment type="catalytic activity">
    <reaction evidence="14">
        <text>an alpha-Neu5Ac-(2-&gt;3)-beta-D-Gal-(1-&gt;4)-beta-D-GlcNAc-(1-&gt;3)-beta-D-Gal-(1-&gt;4)-[alpha-L-Fuc-(1-&gt;3)]-beta-D-GlcNAc derivative + GDP-beta-L-fucose = an alpha-Neu5Ac-(2-&gt;3)-beta-D-Gal-(1-&gt;4)-[alpha-L-Fuc-(1-&gt;3)]-beta-D-GlcNAc-(1-&gt;3)-beta-D-Gal-(1-&gt;4)-[alpha-L-Fuc-(1-&gt;3)]-beta-D-GlcNAc derivative + GDP + H(+)</text>
        <dbReference type="Rhea" id="RHEA:52864"/>
        <dbReference type="ChEBI" id="CHEBI:15378"/>
        <dbReference type="ChEBI" id="CHEBI:57273"/>
        <dbReference type="ChEBI" id="CHEBI:58189"/>
        <dbReference type="ChEBI" id="CHEBI:145342"/>
        <dbReference type="ChEBI" id="CHEBI:145343"/>
    </reaction>
    <physiologicalReaction direction="left-to-right" evidence="14">
        <dbReference type="Rhea" id="RHEA:52865"/>
    </physiologicalReaction>
</comment>
<comment type="similarity">
    <text evidence="3 19">Belongs to the glycosyltransferase 10 family.</text>
</comment>
<evidence type="ECO:0000256" key="4">
    <source>
        <dbReference type="ARBA" id="ARBA00022676"/>
    </source>
</evidence>
<keyword evidence="4 19" id="KW-0328">Glycosyltransferase</keyword>
<keyword evidence="8 19" id="KW-1133">Transmembrane helix</keyword>
<evidence type="ECO:0000259" key="21">
    <source>
        <dbReference type="Pfam" id="PF17039"/>
    </source>
</evidence>